<sequence length="223" mass="24975">MGGLHCDNRASFVNFFYACFNCLSREEMKLLCVIFWCIWFLRNCKVHGSVGMAVCGSENQVIRDCQGQVMASSIQRIKAMFRPMVAEAMAVLCGVTFGLESGLVPFVFETDALGVVNMINSSSGVASEIGLVTDGIVDHLRGKSWGSVVFVPRKVNSVAHTLSKVALGAEEDLFWPEDYPSCVEHFIKDEFQAMLHRYFILGRELVSNSYPIRIHSQYTRIRI</sequence>
<dbReference type="InterPro" id="IPR052929">
    <property type="entry name" value="RNase_H-like_EbsB-rel"/>
</dbReference>
<proteinExistence type="predicted"/>
<evidence type="ECO:0000313" key="2">
    <source>
        <dbReference type="EMBL" id="KAK3184943.1"/>
    </source>
</evidence>
<comment type="caution">
    <text evidence="2">The sequence shown here is derived from an EMBL/GenBank/DDBJ whole genome shotgun (WGS) entry which is preliminary data.</text>
</comment>
<name>A0AAD9ZMN9_9ROSI</name>
<dbReference type="InterPro" id="IPR044730">
    <property type="entry name" value="RNase_H-like_dom_plant"/>
</dbReference>
<organism evidence="2 3">
    <name type="scientific">Dipteronia sinensis</name>
    <dbReference type="NCBI Taxonomy" id="43782"/>
    <lineage>
        <taxon>Eukaryota</taxon>
        <taxon>Viridiplantae</taxon>
        <taxon>Streptophyta</taxon>
        <taxon>Embryophyta</taxon>
        <taxon>Tracheophyta</taxon>
        <taxon>Spermatophyta</taxon>
        <taxon>Magnoliopsida</taxon>
        <taxon>eudicotyledons</taxon>
        <taxon>Gunneridae</taxon>
        <taxon>Pentapetalae</taxon>
        <taxon>rosids</taxon>
        <taxon>malvids</taxon>
        <taxon>Sapindales</taxon>
        <taxon>Sapindaceae</taxon>
        <taxon>Hippocastanoideae</taxon>
        <taxon>Acereae</taxon>
        <taxon>Dipteronia</taxon>
    </lineage>
</organism>
<protein>
    <recommendedName>
        <fullName evidence="1">RNase H type-1 domain-containing protein</fullName>
    </recommendedName>
</protein>
<dbReference type="Proteomes" id="UP001281410">
    <property type="component" value="Unassembled WGS sequence"/>
</dbReference>
<gene>
    <name evidence="2" type="ORF">Dsin_032229</name>
</gene>
<reference evidence="2" key="1">
    <citation type="journal article" date="2023" name="Plant J.">
        <title>Genome sequences and population genomics provide insights into the demographic history, inbreeding, and mutation load of two 'living fossil' tree species of Dipteronia.</title>
        <authorList>
            <person name="Feng Y."/>
            <person name="Comes H.P."/>
            <person name="Chen J."/>
            <person name="Zhu S."/>
            <person name="Lu R."/>
            <person name="Zhang X."/>
            <person name="Li P."/>
            <person name="Qiu J."/>
            <person name="Olsen K.M."/>
            <person name="Qiu Y."/>
        </authorList>
    </citation>
    <scope>NUCLEOTIDE SEQUENCE</scope>
    <source>
        <strain evidence="2">NBL</strain>
    </source>
</reference>
<keyword evidence="3" id="KW-1185">Reference proteome</keyword>
<dbReference type="EMBL" id="JANJYJ010000010">
    <property type="protein sequence ID" value="KAK3184943.1"/>
    <property type="molecule type" value="Genomic_DNA"/>
</dbReference>
<evidence type="ECO:0000313" key="3">
    <source>
        <dbReference type="Proteomes" id="UP001281410"/>
    </source>
</evidence>
<evidence type="ECO:0000259" key="1">
    <source>
        <dbReference type="Pfam" id="PF13456"/>
    </source>
</evidence>
<dbReference type="InterPro" id="IPR002156">
    <property type="entry name" value="RNaseH_domain"/>
</dbReference>
<dbReference type="AlphaFoldDB" id="A0AAD9ZMN9"/>
<dbReference type="Pfam" id="PF13456">
    <property type="entry name" value="RVT_3"/>
    <property type="match status" value="1"/>
</dbReference>
<dbReference type="GO" id="GO:0003676">
    <property type="term" value="F:nucleic acid binding"/>
    <property type="evidence" value="ECO:0007669"/>
    <property type="project" value="InterPro"/>
</dbReference>
<feature type="domain" description="RNase H type-1" evidence="1">
    <location>
        <begin position="61"/>
        <end position="165"/>
    </location>
</feature>
<dbReference type="PANTHER" id="PTHR47074:SF48">
    <property type="entry name" value="POLYNUCLEOTIDYL TRANSFERASE, RIBONUCLEASE H-LIKE SUPERFAMILY PROTEIN"/>
    <property type="match status" value="1"/>
</dbReference>
<accession>A0AAD9ZMN9</accession>
<dbReference type="PANTHER" id="PTHR47074">
    <property type="entry name" value="BNAC02G40300D PROTEIN"/>
    <property type="match status" value="1"/>
</dbReference>
<dbReference type="CDD" id="cd06222">
    <property type="entry name" value="RNase_H_like"/>
    <property type="match status" value="1"/>
</dbReference>
<dbReference type="GO" id="GO:0004523">
    <property type="term" value="F:RNA-DNA hybrid ribonuclease activity"/>
    <property type="evidence" value="ECO:0007669"/>
    <property type="project" value="InterPro"/>
</dbReference>